<dbReference type="RefSeq" id="WP_217638900.1">
    <property type="nucleotide sequence ID" value="NZ_FOBS01000007.1"/>
</dbReference>
<dbReference type="InterPro" id="IPR002686">
    <property type="entry name" value="Transposase_17"/>
</dbReference>
<dbReference type="Proteomes" id="UP000198744">
    <property type="component" value="Unassembled WGS sequence"/>
</dbReference>
<dbReference type="PANTHER" id="PTHR34322">
    <property type="entry name" value="TRANSPOSASE, Y1_TNP DOMAIN-CONTAINING"/>
    <property type="match status" value="1"/>
</dbReference>
<dbReference type="InterPro" id="IPR036515">
    <property type="entry name" value="Transposase_17_sf"/>
</dbReference>
<dbReference type="GO" id="GO:0006313">
    <property type="term" value="P:DNA transposition"/>
    <property type="evidence" value="ECO:0007669"/>
    <property type="project" value="InterPro"/>
</dbReference>
<sequence length="173" mass="19958">MPRIARIIAPHYPHHVTQRSNNRVDVFLDDEDKAKYLSLLKDYNERLAVDVWAYCLMTNHVHILAVPARNVSLSRCIGRTNLLYTQHVNRKYNRSGRLWQNRFFSTIIDTESSYLWAVARYIEQNPVKSALVTRPDETISGRVAEPILGDKETDWLQVKGGLMKKIGKPTGHS</sequence>
<dbReference type="SMART" id="SM01321">
    <property type="entry name" value="Y1_Tnp"/>
    <property type="match status" value="1"/>
</dbReference>
<organism evidence="2 3">
    <name type="scientific">Syntrophus gentianae</name>
    <dbReference type="NCBI Taxonomy" id="43775"/>
    <lineage>
        <taxon>Bacteria</taxon>
        <taxon>Pseudomonadati</taxon>
        <taxon>Thermodesulfobacteriota</taxon>
        <taxon>Syntrophia</taxon>
        <taxon>Syntrophales</taxon>
        <taxon>Syntrophaceae</taxon>
        <taxon>Syntrophus</taxon>
    </lineage>
</organism>
<reference evidence="2 3" key="1">
    <citation type="submission" date="2016-10" db="EMBL/GenBank/DDBJ databases">
        <authorList>
            <person name="de Groot N.N."/>
        </authorList>
    </citation>
    <scope>NUCLEOTIDE SEQUENCE [LARGE SCALE GENOMIC DNA]</scope>
    <source>
        <strain evidence="2 3">DSM 8423</strain>
    </source>
</reference>
<dbReference type="PANTHER" id="PTHR34322:SF2">
    <property type="entry name" value="TRANSPOSASE IS200-LIKE DOMAIN-CONTAINING PROTEIN"/>
    <property type="match status" value="1"/>
</dbReference>
<name>A0A1H7WNT8_9BACT</name>
<evidence type="ECO:0000313" key="3">
    <source>
        <dbReference type="Proteomes" id="UP000198744"/>
    </source>
</evidence>
<evidence type="ECO:0000259" key="1">
    <source>
        <dbReference type="SMART" id="SM01321"/>
    </source>
</evidence>
<accession>A0A1H7WNT8</accession>
<dbReference type="GO" id="GO:0003677">
    <property type="term" value="F:DNA binding"/>
    <property type="evidence" value="ECO:0007669"/>
    <property type="project" value="InterPro"/>
</dbReference>
<keyword evidence="3" id="KW-1185">Reference proteome</keyword>
<dbReference type="Pfam" id="PF01797">
    <property type="entry name" value="Y1_Tnp"/>
    <property type="match status" value="1"/>
</dbReference>
<gene>
    <name evidence="2" type="ORF">SAMN04489760_10754</name>
</gene>
<feature type="domain" description="Transposase IS200-like" evidence="1">
    <location>
        <begin position="9"/>
        <end position="125"/>
    </location>
</feature>
<evidence type="ECO:0000313" key="2">
    <source>
        <dbReference type="EMBL" id="SEM22795.1"/>
    </source>
</evidence>
<dbReference type="EMBL" id="FOBS01000007">
    <property type="protein sequence ID" value="SEM22795.1"/>
    <property type="molecule type" value="Genomic_DNA"/>
</dbReference>
<dbReference type="GO" id="GO:0004803">
    <property type="term" value="F:transposase activity"/>
    <property type="evidence" value="ECO:0007669"/>
    <property type="project" value="InterPro"/>
</dbReference>
<protein>
    <submittedName>
        <fullName evidence="2">Putative transposase</fullName>
    </submittedName>
</protein>
<dbReference type="SUPFAM" id="SSF143422">
    <property type="entry name" value="Transposase IS200-like"/>
    <property type="match status" value="1"/>
</dbReference>
<proteinExistence type="predicted"/>
<dbReference type="STRING" id="43775.SAMN04489760_10754"/>
<dbReference type="AlphaFoldDB" id="A0A1H7WNT8"/>
<dbReference type="Gene3D" id="3.30.70.1290">
    <property type="entry name" value="Transposase IS200-like"/>
    <property type="match status" value="1"/>
</dbReference>